<reference evidence="3" key="1">
    <citation type="journal article" date="2019" name="Int. J. Syst. Evol. Microbiol.">
        <title>The Global Catalogue of Microorganisms (GCM) 10K type strain sequencing project: providing services to taxonomists for standard genome sequencing and annotation.</title>
        <authorList>
            <consortium name="The Broad Institute Genomics Platform"/>
            <consortium name="The Broad Institute Genome Sequencing Center for Infectious Disease"/>
            <person name="Wu L."/>
            <person name="Ma J."/>
        </authorList>
    </citation>
    <scope>NUCLEOTIDE SEQUENCE [LARGE SCALE GENOMIC DNA]</scope>
    <source>
        <strain evidence="3">JCM 31921</strain>
    </source>
</reference>
<dbReference type="Proteomes" id="UP001501410">
    <property type="component" value="Unassembled WGS sequence"/>
</dbReference>
<protein>
    <submittedName>
        <fullName evidence="2">TIGR03915 family putative DNA repair protein</fullName>
    </submittedName>
</protein>
<feature type="domain" description="DUF4130" evidence="1">
    <location>
        <begin position="85"/>
        <end position="250"/>
    </location>
</feature>
<comment type="caution">
    <text evidence="2">The sequence shown here is derived from an EMBL/GenBank/DDBJ whole genome shotgun (WGS) entry which is preliminary data.</text>
</comment>
<keyword evidence="3" id="KW-1185">Reference proteome</keyword>
<sequence length="254" mass="30475">MKQYVFDGSWTGLLTAVFECFERRERNVRLVHTDHYQPQMFDESFIVFSEDQKASRVDRGLQKCLKQVMYRKLFCTFLSGLPECYNLLLHLMIRIFSGEEHLMDNYGDEAVLYVTQTAKSVEREKHRMKAFVRFEKTDDGMFFALVEPDFNVLPLIVDFFRNRYADQNWLIYDTKRKYGLYYDQRSVAEVTIGAVSATPHSIATIAYDTDEEQYKTLWREYFRSTNIPARRNMKLHLQHVPRRYWKYLVEKKPE</sequence>
<dbReference type="InterPro" id="IPR023875">
    <property type="entry name" value="DNA_repair_put"/>
</dbReference>
<proteinExistence type="predicted"/>
<name>A0ABP8MQ20_9BACT</name>
<evidence type="ECO:0000259" key="1">
    <source>
        <dbReference type="Pfam" id="PF13566"/>
    </source>
</evidence>
<accession>A0ABP8MQ20</accession>
<evidence type="ECO:0000313" key="3">
    <source>
        <dbReference type="Proteomes" id="UP001501410"/>
    </source>
</evidence>
<dbReference type="EMBL" id="BAABEZ010000022">
    <property type="protein sequence ID" value="GAA4454267.1"/>
    <property type="molecule type" value="Genomic_DNA"/>
</dbReference>
<organism evidence="2 3">
    <name type="scientific">Rurimicrobium arvi</name>
    <dbReference type="NCBI Taxonomy" id="2049916"/>
    <lineage>
        <taxon>Bacteria</taxon>
        <taxon>Pseudomonadati</taxon>
        <taxon>Bacteroidota</taxon>
        <taxon>Chitinophagia</taxon>
        <taxon>Chitinophagales</taxon>
        <taxon>Chitinophagaceae</taxon>
        <taxon>Rurimicrobium</taxon>
    </lineage>
</organism>
<dbReference type="RefSeq" id="WP_344825106.1">
    <property type="nucleotide sequence ID" value="NZ_BAABEZ010000022.1"/>
</dbReference>
<dbReference type="NCBIfam" id="TIGR03915">
    <property type="entry name" value="SAM_7_link_chp"/>
    <property type="match status" value="1"/>
</dbReference>
<gene>
    <name evidence="2" type="ORF">GCM10023092_16040</name>
</gene>
<dbReference type="InterPro" id="IPR025404">
    <property type="entry name" value="DUF4130"/>
</dbReference>
<dbReference type="Pfam" id="PF13566">
    <property type="entry name" value="DUF4130"/>
    <property type="match status" value="1"/>
</dbReference>
<evidence type="ECO:0000313" key="2">
    <source>
        <dbReference type="EMBL" id="GAA4454267.1"/>
    </source>
</evidence>